<proteinExistence type="predicted"/>
<gene>
    <name evidence="2" type="ORF">DEBURN_LOCUS2557</name>
</gene>
<name>A0A9N8Z0X2_9GLOM</name>
<keyword evidence="3" id="KW-1185">Reference proteome</keyword>
<protein>
    <submittedName>
        <fullName evidence="2">3549_t:CDS:1</fullName>
    </submittedName>
</protein>
<dbReference type="SUPFAM" id="SSF51735">
    <property type="entry name" value="NAD(P)-binding Rossmann-fold domains"/>
    <property type="match status" value="1"/>
</dbReference>
<organism evidence="2 3">
    <name type="scientific">Diversispora eburnea</name>
    <dbReference type="NCBI Taxonomy" id="1213867"/>
    <lineage>
        <taxon>Eukaryota</taxon>
        <taxon>Fungi</taxon>
        <taxon>Fungi incertae sedis</taxon>
        <taxon>Mucoromycota</taxon>
        <taxon>Glomeromycotina</taxon>
        <taxon>Glomeromycetes</taxon>
        <taxon>Diversisporales</taxon>
        <taxon>Diversisporaceae</taxon>
        <taxon>Diversispora</taxon>
    </lineage>
</organism>
<reference evidence="2" key="1">
    <citation type="submission" date="2021-06" db="EMBL/GenBank/DDBJ databases">
        <authorList>
            <person name="Kallberg Y."/>
            <person name="Tangrot J."/>
            <person name="Rosling A."/>
        </authorList>
    </citation>
    <scope>NUCLEOTIDE SEQUENCE</scope>
    <source>
        <strain evidence="2">AZ414A</strain>
    </source>
</reference>
<dbReference type="Proteomes" id="UP000789706">
    <property type="component" value="Unassembled WGS sequence"/>
</dbReference>
<dbReference type="Gene3D" id="3.90.25.10">
    <property type="entry name" value="UDP-galactose 4-epimerase, domain 1"/>
    <property type="match status" value="1"/>
</dbReference>
<keyword evidence="1" id="KW-0521">NADP</keyword>
<dbReference type="InterPro" id="IPR051164">
    <property type="entry name" value="NmrA-like_oxidored"/>
</dbReference>
<dbReference type="PANTHER" id="PTHR42748">
    <property type="entry name" value="NITROGEN METABOLITE REPRESSION PROTEIN NMRA FAMILY MEMBER"/>
    <property type="match status" value="1"/>
</dbReference>
<accession>A0A9N8Z0X2</accession>
<evidence type="ECO:0000256" key="1">
    <source>
        <dbReference type="ARBA" id="ARBA00022857"/>
    </source>
</evidence>
<comment type="caution">
    <text evidence="2">The sequence shown here is derived from an EMBL/GenBank/DDBJ whole genome shotgun (WGS) entry which is preliminary data.</text>
</comment>
<dbReference type="OrthoDB" id="10254221at2759"/>
<dbReference type="InterPro" id="IPR036291">
    <property type="entry name" value="NAD(P)-bd_dom_sf"/>
</dbReference>
<dbReference type="PANTHER" id="PTHR42748:SF18">
    <property type="entry name" value="NMRA-LIKE DOMAIN-CONTAINING PROTEIN"/>
    <property type="match status" value="1"/>
</dbReference>
<dbReference type="AlphaFoldDB" id="A0A9N8Z0X2"/>
<evidence type="ECO:0000313" key="3">
    <source>
        <dbReference type="Proteomes" id="UP000789706"/>
    </source>
</evidence>
<dbReference type="Gene3D" id="3.40.50.720">
    <property type="entry name" value="NAD(P)-binding Rossmann-like Domain"/>
    <property type="match status" value="1"/>
</dbReference>
<evidence type="ECO:0000313" key="2">
    <source>
        <dbReference type="EMBL" id="CAG8458678.1"/>
    </source>
</evidence>
<dbReference type="EMBL" id="CAJVPK010000142">
    <property type="protein sequence ID" value="CAG8458678.1"/>
    <property type="molecule type" value="Genomic_DNA"/>
</dbReference>
<sequence>MARNSIYILEADRPTGLATVRALFNYGSVHSSHRIRITAGVSRKASDEIRKKLADYGANVYIIDDPNNIKFNDDVQKLMITLHPERLDAGFIYLEAALRDKVPFILLQSVVMADERKDYVGKKFGELEAKFNQWKERACIGTEHTHRNWTILRTGVYDHYLLAFKDCIKKGILDLPIGDGKFAPIAVEDVGVVAAEIIEKSEKYYFKTYTVTGHELTSGENLAHGLSQALGYQIKYKPSSDPSHVTEEHIKESITSPVEASTVSHLFELIKEDKFNYVSPHSTDIEKWKPKTVEEFFLEHKDELQQTK</sequence>